<evidence type="ECO:0000313" key="4">
    <source>
        <dbReference type="Proteomes" id="UP000694428"/>
    </source>
</evidence>
<proteinExistence type="predicted"/>
<dbReference type="AlphaFoldDB" id="A0A8C9EXF6"/>
<accession>A0A8C9EXF6</accession>
<keyword evidence="4" id="KW-1185">Reference proteome</keyword>
<name>A0A8C9EXF6_PAVCR</name>
<dbReference type="PROSITE" id="PS51470">
    <property type="entry name" value="FG_GAP"/>
    <property type="match status" value="1"/>
</dbReference>
<protein>
    <submittedName>
        <fullName evidence="3">Integrin subunit alpha V</fullName>
    </submittedName>
</protein>
<dbReference type="GO" id="GO:0001525">
    <property type="term" value="P:angiogenesis"/>
    <property type="evidence" value="ECO:0007669"/>
    <property type="project" value="TreeGrafter"/>
</dbReference>
<dbReference type="Ensembl" id="ENSPSTT00000006831.1">
    <property type="protein sequence ID" value="ENSPSTP00000006504.1"/>
    <property type="gene ID" value="ENSPSTG00000004595.1"/>
</dbReference>
<keyword evidence="2" id="KW-0732">Signal</keyword>
<dbReference type="PANTHER" id="PTHR23220">
    <property type="entry name" value="INTEGRIN ALPHA"/>
    <property type="match status" value="1"/>
</dbReference>
<dbReference type="SUPFAM" id="SSF69318">
    <property type="entry name" value="Integrin alpha N-terminal domain"/>
    <property type="match status" value="1"/>
</dbReference>
<dbReference type="GO" id="GO:0007229">
    <property type="term" value="P:integrin-mediated signaling pathway"/>
    <property type="evidence" value="ECO:0007669"/>
    <property type="project" value="TreeGrafter"/>
</dbReference>
<evidence type="ECO:0000256" key="1">
    <source>
        <dbReference type="PROSITE-ProRule" id="PRU00803"/>
    </source>
</evidence>
<dbReference type="PANTHER" id="PTHR23220:SF4">
    <property type="entry name" value="INTEGRIN ALPHA-V"/>
    <property type="match status" value="1"/>
</dbReference>
<reference evidence="3" key="2">
    <citation type="submission" date="2025-09" db="UniProtKB">
        <authorList>
            <consortium name="Ensembl"/>
        </authorList>
    </citation>
    <scope>IDENTIFICATION</scope>
</reference>
<dbReference type="InterPro" id="IPR028994">
    <property type="entry name" value="Integrin_alpha_N"/>
</dbReference>
<sequence length="192" mass="21471">MAGLWALLLLCCALTAARAFNLDAERPAVYSGAEGSYFGFAVDFFAPDASSIFLLVGAPKANTSQHNVVEGGQVLRCNWNSNRNCQPIIFDSTGNYVKSKRWLGFMNPCMSKSYLYLFACAPLYHWRTETKQEREPVGTCYLLAGSKSVEYAPCRSSKCRLYPDIWILLQLMVRVQALFSLLQARGESLIQI</sequence>
<evidence type="ECO:0000313" key="3">
    <source>
        <dbReference type="Ensembl" id="ENSPSTP00000006504.1"/>
    </source>
</evidence>
<dbReference type="GO" id="GO:0005178">
    <property type="term" value="F:integrin binding"/>
    <property type="evidence" value="ECO:0007669"/>
    <property type="project" value="TreeGrafter"/>
</dbReference>
<dbReference type="Gene3D" id="2.130.10.130">
    <property type="entry name" value="Integrin alpha, N-terminal"/>
    <property type="match status" value="1"/>
</dbReference>
<dbReference type="GO" id="GO:0009897">
    <property type="term" value="C:external side of plasma membrane"/>
    <property type="evidence" value="ECO:0007669"/>
    <property type="project" value="TreeGrafter"/>
</dbReference>
<dbReference type="InterPro" id="IPR013519">
    <property type="entry name" value="Int_alpha_beta-p"/>
</dbReference>
<dbReference type="GO" id="GO:0033627">
    <property type="term" value="P:cell adhesion mediated by integrin"/>
    <property type="evidence" value="ECO:0007669"/>
    <property type="project" value="TreeGrafter"/>
</dbReference>
<evidence type="ECO:0000256" key="2">
    <source>
        <dbReference type="SAM" id="SignalP"/>
    </source>
</evidence>
<dbReference type="GO" id="GO:0007160">
    <property type="term" value="P:cell-matrix adhesion"/>
    <property type="evidence" value="ECO:0007669"/>
    <property type="project" value="TreeGrafter"/>
</dbReference>
<feature type="chain" id="PRO_5034717234" evidence="2">
    <location>
        <begin position="20"/>
        <end position="192"/>
    </location>
</feature>
<organism evidence="3 4">
    <name type="scientific">Pavo cristatus</name>
    <name type="common">Indian peafowl</name>
    <name type="synonym">Blue peafowl</name>
    <dbReference type="NCBI Taxonomy" id="9049"/>
    <lineage>
        <taxon>Eukaryota</taxon>
        <taxon>Metazoa</taxon>
        <taxon>Chordata</taxon>
        <taxon>Craniata</taxon>
        <taxon>Vertebrata</taxon>
        <taxon>Euteleostomi</taxon>
        <taxon>Archelosauria</taxon>
        <taxon>Archosauria</taxon>
        <taxon>Dinosauria</taxon>
        <taxon>Saurischia</taxon>
        <taxon>Theropoda</taxon>
        <taxon>Coelurosauria</taxon>
        <taxon>Aves</taxon>
        <taxon>Neognathae</taxon>
        <taxon>Galloanserae</taxon>
        <taxon>Galliformes</taxon>
        <taxon>Phasianidae</taxon>
        <taxon>Phasianinae</taxon>
        <taxon>Pavo</taxon>
    </lineage>
</organism>
<dbReference type="Proteomes" id="UP000694428">
    <property type="component" value="Unplaced"/>
</dbReference>
<feature type="signal peptide" evidence="2">
    <location>
        <begin position="1"/>
        <end position="19"/>
    </location>
</feature>
<reference evidence="3" key="1">
    <citation type="submission" date="2025-08" db="UniProtKB">
        <authorList>
            <consortium name="Ensembl"/>
        </authorList>
    </citation>
    <scope>IDENTIFICATION</scope>
</reference>
<feature type="repeat" description="FG-GAP" evidence="1">
    <location>
        <begin position="21"/>
        <end position="86"/>
    </location>
</feature>
<dbReference type="GO" id="GO:0008305">
    <property type="term" value="C:integrin complex"/>
    <property type="evidence" value="ECO:0007669"/>
    <property type="project" value="TreeGrafter"/>
</dbReference>
<dbReference type="GO" id="GO:0098609">
    <property type="term" value="P:cell-cell adhesion"/>
    <property type="evidence" value="ECO:0007669"/>
    <property type="project" value="TreeGrafter"/>
</dbReference>
<dbReference type="SMART" id="SM00191">
    <property type="entry name" value="Int_alpha"/>
    <property type="match status" value="1"/>
</dbReference>